<comment type="caution">
    <text evidence="1">The sequence shown here is derived from an EMBL/GenBank/DDBJ whole genome shotgun (WGS) entry which is preliminary data.</text>
</comment>
<sequence>MENMDPEHLRPLDPAIYRKLSYQATNVSLHGLGHVAQNPTALAVLRTMALGRSRVAVPIMRGSQTSFYLMSSWDFIPKIGDGSGVLRVKVPGATMMAQTGSGVPSSLASEDHLDLLENMPEVECNKGKTPQITEGMICVAHIDGLYHRVKVLSIEDREPGCHPPHQKPLQKRCMCCIAFAVPSDIENLMCHYGNY</sequence>
<evidence type="ECO:0000313" key="1">
    <source>
        <dbReference type="EMBL" id="KAK3580264.1"/>
    </source>
</evidence>
<evidence type="ECO:0000313" key="2">
    <source>
        <dbReference type="Proteomes" id="UP001195483"/>
    </source>
</evidence>
<reference evidence="1" key="1">
    <citation type="journal article" date="2021" name="Genome Biol. Evol.">
        <title>A High-Quality Reference Genome for a Parasitic Bivalve with Doubly Uniparental Inheritance (Bivalvia: Unionida).</title>
        <authorList>
            <person name="Smith C.H."/>
        </authorList>
    </citation>
    <scope>NUCLEOTIDE SEQUENCE</scope>
    <source>
        <strain evidence="1">CHS0354</strain>
    </source>
</reference>
<organism evidence="1 2">
    <name type="scientific">Potamilus streckersoni</name>
    <dbReference type="NCBI Taxonomy" id="2493646"/>
    <lineage>
        <taxon>Eukaryota</taxon>
        <taxon>Metazoa</taxon>
        <taxon>Spiralia</taxon>
        <taxon>Lophotrochozoa</taxon>
        <taxon>Mollusca</taxon>
        <taxon>Bivalvia</taxon>
        <taxon>Autobranchia</taxon>
        <taxon>Heteroconchia</taxon>
        <taxon>Palaeoheterodonta</taxon>
        <taxon>Unionida</taxon>
        <taxon>Unionoidea</taxon>
        <taxon>Unionidae</taxon>
        <taxon>Ambleminae</taxon>
        <taxon>Lampsilini</taxon>
        <taxon>Potamilus</taxon>
    </lineage>
</organism>
<protein>
    <submittedName>
        <fullName evidence="1">Uncharacterized protein</fullName>
    </submittedName>
</protein>
<reference evidence="1" key="3">
    <citation type="submission" date="2023-05" db="EMBL/GenBank/DDBJ databases">
        <authorList>
            <person name="Smith C.H."/>
        </authorList>
    </citation>
    <scope>NUCLEOTIDE SEQUENCE</scope>
    <source>
        <strain evidence="1">CHS0354</strain>
        <tissue evidence="1">Mantle</tissue>
    </source>
</reference>
<name>A0AAE0RVI2_9BIVA</name>
<dbReference type="AlphaFoldDB" id="A0AAE0RVI2"/>
<accession>A0AAE0RVI2</accession>
<gene>
    <name evidence="1" type="ORF">CHS0354_023500</name>
</gene>
<keyword evidence="2" id="KW-1185">Reference proteome</keyword>
<dbReference type="EMBL" id="JAEAOA010001417">
    <property type="protein sequence ID" value="KAK3580264.1"/>
    <property type="molecule type" value="Genomic_DNA"/>
</dbReference>
<proteinExistence type="predicted"/>
<dbReference type="Proteomes" id="UP001195483">
    <property type="component" value="Unassembled WGS sequence"/>
</dbReference>
<reference evidence="1" key="2">
    <citation type="journal article" date="2021" name="Genome Biol. Evol.">
        <title>Developing a high-quality reference genome for a parasitic bivalve with doubly uniparental inheritance (Bivalvia: Unionida).</title>
        <authorList>
            <person name="Smith C.H."/>
        </authorList>
    </citation>
    <scope>NUCLEOTIDE SEQUENCE</scope>
    <source>
        <strain evidence="1">CHS0354</strain>
        <tissue evidence="1">Mantle</tissue>
    </source>
</reference>